<organism evidence="1 2">
    <name type="scientific">Aulographum hederae CBS 113979</name>
    <dbReference type="NCBI Taxonomy" id="1176131"/>
    <lineage>
        <taxon>Eukaryota</taxon>
        <taxon>Fungi</taxon>
        <taxon>Dikarya</taxon>
        <taxon>Ascomycota</taxon>
        <taxon>Pezizomycotina</taxon>
        <taxon>Dothideomycetes</taxon>
        <taxon>Pleosporomycetidae</taxon>
        <taxon>Aulographales</taxon>
        <taxon>Aulographaceae</taxon>
    </lineage>
</organism>
<proteinExistence type="predicted"/>
<sequence length="214" mass="24539">MTTASLRPVRLLTLPAISRIISNQPVNVTPTRWIMTPLTATHRRGPQNANNESAKVSVSAVARKAISRQTVQTLKSRGFKLLNEKRTKTWGRGPFESTINLGFISTRVAYKISLYRSEPSWTTIADHYPIHIQLNESIPPRSQGKRFKIKNAPWDEINKEVEKSPWYHDNPDISIPRLTETIQRALANHCKRIRPSDWSRPEWSPETARLLQLT</sequence>
<keyword evidence="2" id="KW-1185">Reference proteome</keyword>
<dbReference type="Proteomes" id="UP000800041">
    <property type="component" value="Unassembled WGS sequence"/>
</dbReference>
<dbReference type="EMBL" id="ML977188">
    <property type="protein sequence ID" value="KAF1982145.1"/>
    <property type="molecule type" value="Genomic_DNA"/>
</dbReference>
<dbReference type="AlphaFoldDB" id="A0A6G1GMI6"/>
<dbReference type="InterPro" id="IPR036691">
    <property type="entry name" value="Endo/exonu/phosph_ase_sf"/>
</dbReference>
<evidence type="ECO:0000313" key="2">
    <source>
        <dbReference type="Proteomes" id="UP000800041"/>
    </source>
</evidence>
<protein>
    <recommendedName>
        <fullName evidence="3">Endonuclease/exonuclease/phosphatase domain-containing protein</fullName>
    </recommendedName>
</protein>
<dbReference type="Gene3D" id="3.60.10.10">
    <property type="entry name" value="Endonuclease/exonuclease/phosphatase"/>
    <property type="match status" value="1"/>
</dbReference>
<name>A0A6G1GMI6_9PEZI</name>
<gene>
    <name evidence="1" type="ORF">K402DRAFT_212163</name>
</gene>
<accession>A0A6G1GMI6</accession>
<reference evidence="1" key="1">
    <citation type="journal article" date="2020" name="Stud. Mycol.">
        <title>101 Dothideomycetes genomes: a test case for predicting lifestyles and emergence of pathogens.</title>
        <authorList>
            <person name="Haridas S."/>
            <person name="Albert R."/>
            <person name="Binder M."/>
            <person name="Bloem J."/>
            <person name="Labutti K."/>
            <person name="Salamov A."/>
            <person name="Andreopoulos B."/>
            <person name="Baker S."/>
            <person name="Barry K."/>
            <person name="Bills G."/>
            <person name="Bluhm B."/>
            <person name="Cannon C."/>
            <person name="Castanera R."/>
            <person name="Culley D."/>
            <person name="Daum C."/>
            <person name="Ezra D."/>
            <person name="Gonzalez J."/>
            <person name="Henrissat B."/>
            <person name="Kuo A."/>
            <person name="Liang C."/>
            <person name="Lipzen A."/>
            <person name="Lutzoni F."/>
            <person name="Magnuson J."/>
            <person name="Mondo S."/>
            <person name="Nolan M."/>
            <person name="Ohm R."/>
            <person name="Pangilinan J."/>
            <person name="Park H.-J."/>
            <person name="Ramirez L."/>
            <person name="Alfaro M."/>
            <person name="Sun H."/>
            <person name="Tritt A."/>
            <person name="Yoshinaga Y."/>
            <person name="Zwiers L.-H."/>
            <person name="Turgeon B."/>
            <person name="Goodwin S."/>
            <person name="Spatafora J."/>
            <person name="Crous P."/>
            <person name="Grigoriev I."/>
        </authorList>
    </citation>
    <scope>NUCLEOTIDE SEQUENCE</scope>
    <source>
        <strain evidence="1">CBS 113979</strain>
    </source>
</reference>
<evidence type="ECO:0008006" key="3">
    <source>
        <dbReference type="Google" id="ProtNLM"/>
    </source>
</evidence>
<evidence type="ECO:0000313" key="1">
    <source>
        <dbReference type="EMBL" id="KAF1982145.1"/>
    </source>
</evidence>